<dbReference type="SUPFAM" id="SSF46689">
    <property type="entry name" value="Homeodomain-like"/>
    <property type="match status" value="1"/>
</dbReference>
<reference evidence="9" key="1">
    <citation type="submission" date="2021-03" db="EMBL/GenBank/DDBJ databases">
        <title>Acanthopleuribacteraceae sp. M133.</title>
        <authorList>
            <person name="Wang G."/>
        </authorList>
    </citation>
    <scope>NUCLEOTIDE SEQUENCE</scope>
    <source>
        <strain evidence="9">M133</strain>
    </source>
</reference>
<dbReference type="GO" id="GO:0006355">
    <property type="term" value="P:regulation of DNA-templated transcription"/>
    <property type="evidence" value="ECO:0007669"/>
    <property type="project" value="InterPro"/>
</dbReference>
<dbReference type="Gene3D" id="1.10.10.60">
    <property type="entry name" value="Homeodomain-like"/>
    <property type="match status" value="1"/>
</dbReference>
<dbReference type="InterPro" id="IPR027417">
    <property type="entry name" value="P-loop_NTPase"/>
</dbReference>
<evidence type="ECO:0000313" key="10">
    <source>
        <dbReference type="Proteomes" id="UP000663929"/>
    </source>
</evidence>
<dbReference type="PROSITE" id="PS50110">
    <property type="entry name" value="RESPONSE_REGULATORY"/>
    <property type="match status" value="1"/>
</dbReference>
<evidence type="ECO:0000313" key="9">
    <source>
        <dbReference type="EMBL" id="QTD50942.1"/>
    </source>
</evidence>
<evidence type="ECO:0000256" key="6">
    <source>
        <dbReference type="SAM" id="Coils"/>
    </source>
</evidence>
<dbReference type="Proteomes" id="UP000663929">
    <property type="component" value="Chromosome"/>
</dbReference>
<proteinExistence type="predicted"/>
<dbReference type="Pfam" id="PF00158">
    <property type="entry name" value="Sigma54_activat"/>
    <property type="match status" value="1"/>
</dbReference>
<name>A0A8A4TPC6_SULCO</name>
<keyword evidence="6" id="KW-0175">Coiled coil</keyword>
<dbReference type="PANTHER" id="PTHR32071">
    <property type="entry name" value="TRANSCRIPTIONAL REGULATORY PROTEIN"/>
    <property type="match status" value="1"/>
</dbReference>
<dbReference type="FunFam" id="3.40.50.300:FF:000006">
    <property type="entry name" value="DNA-binding transcriptional regulator NtrC"/>
    <property type="match status" value="1"/>
</dbReference>
<keyword evidence="1" id="KW-0547">Nucleotide-binding</keyword>
<keyword evidence="3" id="KW-0805">Transcription regulation</keyword>
<dbReference type="Gene3D" id="3.40.50.2300">
    <property type="match status" value="1"/>
</dbReference>
<keyword evidence="2" id="KW-0067">ATP-binding</keyword>
<dbReference type="CDD" id="cd00009">
    <property type="entry name" value="AAA"/>
    <property type="match status" value="1"/>
</dbReference>
<dbReference type="SUPFAM" id="SSF52172">
    <property type="entry name" value="CheY-like"/>
    <property type="match status" value="1"/>
</dbReference>
<dbReference type="AlphaFoldDB" id="A0A8A4TPC6"/>
<protein>
    <submittedName>
        <fullName evidence="9">Sigma-54-dependent Fis family transcriptional regulator</fullName>
    </submittedName>
</protein>
<gene>
    <name evidence="9" type="ORF">J3U87_00605</name>
</gene>
<dbReference type="SMART" id="SM00448">
    <property type="entry name" value="REC"/>
    <property type="match status" value="1"/>
</dbReference>
<dbReference type="PANTHER" id="PTHR32071:SF57">
    <property type="entry name" value="C4-DICARBOXYLATE TRANSPORT TRANSCRIPTIONAL REGULATORY PROTEIN DCTD"/>
    <property type="match status" value="1"/>
</dbReference>
<feature type="modified residue" description="4-aspartylphosphate" evidence="5">
    <location>
        <position position="53"/>
    </location>
</feature>
<evidence type="ECO:0000256" key="2">
    <source>
        <dbReference type="ARBA" id="ARBA00022840"/>
    </source>
</evidence>
<evidence type="ECO:0000256" key="3">
    <source>
        <dbReference type="ARBA" id="ARBA00023015"/>
    </source>
</evidence>
<dbReference type="InterPro" id="IPR025944">
    <property type="entry name" value="Sigma_54_int_dom_CS"/>
</dbReference>
<dbReference type="PROSITE" id="PS50045">
    <property type="entry name" value="SIGMA54_INTERACT_4"/>
    <property type="match status" value="1"/>
</dbReference>
<feature type="domain" description="Response regulatory" evidence="8">
    <location>
        <begin position="4"/>
        <end position="123"/>
    </location>
</feature>
<dbReference type="Gene3D" id="3.40.50.300">
    <property type="entry name" value="P-loop containing nucleotide triphosphate hydrolases"/>
    <property type="match status" value="1"/>
</dbReference>
<keyword evidence="10" id="KW-1185">Reference proteome</keyword>
<dbReference type="EMBL" id="CP071793">
    <property type="protein sequence ID" value="QTD50942.1"/>
    <property type="molecule type" value="Genomic_DNA"/>
</dbReference>
<dbReference type="PROSITE" id="PS00688">
    <property type="entry name" value="SIGMA54_INTERACT_3"/>
    <property type="match status" value="1"/>
</dbReference>
<dbReference type="Pfam" id="PF00072">
    <property type="entry name" value="Response_reg"/>
    <property type="match status" value="1"/>
</dbReference>
<sequence>MTSTVLIVDDMPDVRMSADYALSDQGFAILEAESPQQALALLTEHEIDVVLFDMNYTRDTTSGEEGLAFLEKMQSMNDTFACVAMTAWSSVDLAIQAIKKGASDFIEKPWDNQRLLQIVTQQTQLIQLRRQNRALRQQCNAFEAHNLLWRSRPMLKLKAHLERLATTDATILLTGENGCGKSSIAKVIHQLSGRRDASFVTVNMGAIPESLFESEMFGHRRGAFTDARENRIGRFEMATGGTLFLDEIANIPLAQQAKLLRVLESREYEPVGSSRTQKANARIVCATNANFEELLSQGTFRTDLYYRLNTIELRIPPLRERRDDIMPLAYHFAETHATRYQRPKVTFSPEAEKTLLEYEWPGNIRELSHTVERAILLTHNAVVESHDLHLRFPKSQTHQLPLMTLDEAEHVLITKALDETGGVVAEAAQILGISKSAMYRRMEKFGIKA</sequence>
<feature type="domain" description="Sigma-54 factor interaction" evidence="7">
    <location>
        <begin position="147"/>
        <end position="376"/>
    </location>
</feature>
<dbReference type="InterPro" id="IPR009057">
    <property type="entry name" value="Homeodomain-like_sf"/>
</dbReference>
<keyword evidence="5" id="KW-0597">Phosphoprotein</keyword>
<feature type="coiled-coil region" evidence="6">
    <location>
        <begin position="118"/>
        <end position="145"/>
    </location>
</feature>
<dbReference type="InterPro" id="IPR002197">
    <property type="entry name" value="HTH_Fis"/>
</dbReference>
<dbReference type="InterPro" id="IPR001789">
    <property type="entry name" value="Sig_transdc_resp-reg_receiver"/>
</dbReference>
<dbReference type="InterPro" id="IPR002078">
    <property type="entry name" value="Sigma_54_int"/>
</dbReference>
<keyword evidence="4" id="KW-0804">Transcription</keyword>
<dbReference type="GO" id="GO:0005524">
    <property type="term" value="F:ATP binding"/>
    <property type="evidence" value="ECO:0007669"/>
    <property type="project" value="UniProtKB-KW"/>
</dbReference>
<dbReference type="InterPro" id="IPR058031">
    <property type="entry name" value="AAA_lid_NorR"/>
</dbReference>
<dbReference type="RefSeq" id="WP_237381079.1">
    <property type="nucleotide sequence ID" value="NZ_CP071793.1"/>
</dbReference>
<dbReference type="SMART" id="SM00382">
    <property type="entry name" value="AAA"/>
    <property type="match status" value="1"/>
</dbReference>
<dbReference type="KEGG" id="scor:J3U87_00605"/>
<evidence type="ECO:0000256" key="1">
    <source>
        <dbReference type="ARBA" id="ARBA00022741"/>
    </source>
</evidence>
<dbReference type="GO" id="GO:0043565">
    <property type="term" value="F:sequence-specific DNA binding"/>
    <property type="evidence" value="ECO:0007669"/>
    <property type="project" value="InterPro"/>
</dbReference>
<accession>A0A8A4TPC6</accession>
<dbReference type="Pfam" id="PF25601">
    <property type="entry name" value="AAA_lid_14"/>
    <property type="match status" value="1"/>
</dbReference>
<evidence type="ECO:0000256" key="4">
    <source>
        <dbReference type="ARBA" id="ARBA00023163"/>
    </source>
</evidence>
<evidence type="ECO:0000256" key="5">
    <source>
        <dbReference type="PROSITE-ProRule" id="PRU00169"/>
    </source>
</evidence>
<dbReference type="GO" id="GO:0000160">
    <property type="term" value="P:phosphorelay signal transduction system"/>
    <property type="evidence" value="ECO:0007669"/>
    <property type="project" value="InterPro"/>
</dbReference>
<dbReference type="InterPro" id="IPR011006">
    <property type="entry name" value="CheY-like_superfamily"/>
</dbReference>
<evidence type="ECO:0000259" key="7">
    <source>
        <dbReference type="PROSITE" id="PS50045"/>
    </source>
</evidence>
<dbReference type="InterPro" id="IPR003593">
    <property type="entry name" value="AAA+_ATPase"/>
</dbReference>
<dbReference type="PRINTS" id="PR01590">
    <property type="entry name" value="HTHFIS"/>
</dbReference>
<dbReference type="SUPFAM" id="SSF52540">
    <property type="entry name" value="P-loop containing nucleoside triphosphate hydrolases"/>
    <property type="match status" value="1"/>
</dbReference>
<dbReference type="Pfam" id="PF02954">
    <property type="entry name" value="HTH_8"/>
    <property type="match status" value="1"/>
</dbReference>
<evidence type="ECO:0000259" key="8">
    <source>
        <dbReference type="PROSITE" id="PS50110"/>
    </source>
</evidence>
<dbReference type="Gene3D" id="1.10.8.60">
    <property type="match status" value="1"/>
</dbReference>
<organism evidence="9 10">
    <name type="scientific">Sulfidibacter corallicola</name>
    <dbReference type="NCBI Taxonomy" id="2818388"/>
    <lineage>
        <taxon>Bacteria</taxon>
        <taxon>Pseudomonadati</taxon>
        <taxon>Acidobacteriota</taxon>
        <taxon>Holophagae</taxon>
        <taxon>Acanthopleuribacterales</taxon>
        <taxon>Acanthopleuribacteraceae</taxon>
        <taxon>Sulfidibacter</taxon>
    </lineage>
</organism>